<feature type="coiled-coil region" evidence="1">
    <location>
        <begin position="62"/>
        <end position="89"/>
    </location>
</feature>
<dbReference type="Proteomes" id="UP001273166">
    <property type="component" value="Unassembled WGS sequence"/>
</dbReference>
<gene>
    <name evidence="2" type="ORF">B0T15DRAFT_496103</name>
</gene>
<keyword evidence="3" id="KW-1185">Reference proteome</keyword>
<evidence type="ECO:0000313" key="3">
    <source>
        <dbReference type="Proteomes" id="UP001273166"/>
    </source>
</evidence>
<proteinExistence type="predicted"/>
<comment type="caution">
    <text evidence="2">The sequence shown here is derived from an EMBL/GenBank/DDBJ whole genome shotgun (WGS) entry which is preliminary data.</text>
</comment>
<name>A0AAJ0GP54_9PEZI</name>
<keyword evidence="1" id="KW-0175">Coiled coil</keyword>
<evidence type="ECO:0000256" key="1">
    <source>
        <dbReference type="SAM" id="Coils"/>
    </source>
</evidence>
<dbReference type="EMBL" id="JAUDZG010000006">
    <property type="protein sequence ID" value="KAK3303562.1"/>
    <property type="molecule type" value="Genomic_DNA"/>
</dbReference>
<dbReference type="AlphaFoldDB" id="A0AAJ0GP54"/>
<accession>A0AAJ0GP54</accession>
<reference evidence="2" key="1">
    <citation type="journal article" date="2023" name="Mol. Phylogenet. Evol.">
        <title>Genome-scale phylogeny and comparative genomics of the fungal order Sordariales.</title>
        <authorList>
            <person name="Hensen N."/>
            <person name="Bonometti L."/>
            <person name="Westerberg I."/>
            <person name="Brannstrom I.O."/>
            <person name="Guillou S."/>
            <person name="Cros-Aarteil S."/>
            <person name="Calhoun S."/>
            <person name="Haridas S."/>
            <person name="Kuo A."/>
            <person name="Mondo S."/>
            <person name="Pangilinan J."/>
            <person name="Riley R."/>
            <person name="LaButti K."/>
            <person name="Andreopoulos B."/>
            <person name="Lipzen A."/>
            <person name="Chen C."/>
            <person name="Yan M."/>
            <person name="Daum C."/>
            <person name="Ng V."/>
            <person name="Clum A."/>
            <person name="Steindorff A."/>
            <person name="Ohm R.A."/>
            <person name="Martin F."/>
            <person name="Silar P."/>
            <person name="Natvig D.O."/>
            <person name="Lalanne C."/>
            <person name="Gautier V."/>
            <person name="Ament-Velasquez S.L."/>
            <person name="Kruys A."/>
            <person name="Hutchinson M.I."/>
            <person name="Powell A.J."/>
            <person name="Barry K."/>
            <person name="Miller A.N."/>
            <person name="Grigoriev I.V."/>
            <person name="Debuchy R."/>
            <person name="Gladieux P."/>
            <person name="Hiltunen Thoren M."/>
            <person name="Johannesson H."/>
        </authorList>
    </citation>
    <scope>NUCLEOTIDE SEQUENCE</scope>
    <source>
        <strain evidence="2">CBS 333.67</strain>
    </source>
</reference>
<dbReference type="RefSeq" id="XP_062719342.1">
    <property type="nucleotide sequence ID" value="XM_062867158.1"/>
</dbReference>
<sequence>MGLFWWIFQGSQTWELSVTAIVTPAIRAVDEKTGAKLMSNQQELRCKDAREDAGFQEDAEEIKSVSTKCNEAHKLLKKAERKLESMTKNAQI</sequence>
<protein>
    <submittedName>
        <fullName evidence="2">Uncharacterized protein</fullName>
    </submittedName>
</protein>
<evidence type="ECO:0000313" key="2">
    <source>
        <dbReference type="EMBL" id="KAK3303562.1"/>
    </source>
</evidence>
<reference evidence="2" key="2">
    <citation type="submission" date="2023-06" db="EMBL/GenBank/DDBJ databases">
        <authorList>
            <consortium name="Lawrence Berkeley National Laboratory"/>
            <person name="Mondo S.J."/>
            <person name="Hensen N."/>
            <person name="Bonometti L."/>
            <person name="Westerberg I."/>
            <person name="Brannstrom I.O."/>
            <person name="Guillou S."/>
            <person name="Cros-Aarteil S."/>
            <person name="Calhoun S."/>
            <person name="Haridas S."/>
            <person name="Kuo A."/>
            <person name="Pangilinan J."/>
            <person name="Riley R."/>
            <person name="Labutti K."/>
            <person name="Andreopoulos B."/>
            <person name="Lipzen A."/>
            <person name="Chen C."/>
            <person name="Yanf M."/>
            <person name="Daum C."/>
            <person name="Ng V."/>
            <person name="Clum A."/>
            <person name="Steindorff A."/>
            <person name="Ohm R."/>
            <person name="Martin F."/>
            <person name="Silar P."/>
            <person name="Natvig D."/>
            <person name="Lalanne C."/>
            <person name="Gautier V."/>
            <person name="Ament-Velasquez S.L."/>
            <person name="Kruys A."/>
            <person name="Hutchinson M.I."/>
            <person name="Powell A.J."/>
            <person name="Barry K."/>
            <person name="Miller A.N."/>
            <person name="Grigoriev I.V."/>
            <person name="Debuchy R."/>
            <person name="Gladieux P."/>
            <person name="Thoren M.H."/>
            <person name="Johannesson H."/>
        </authorList>
    </citation>
    <scope>NUCLEOTIDE SEQUENCE</scope>
    <source>
        <strain evidence="2">CBS 333.67</strain>
    </source>
</reference>
<dbReference type="GeneID" id="87885987"/>
<organism evidence="2 3">
    <name type="scientific">Chaetomium strumarium</name>
    <dbReference type="NCBI Taxonomy" id="1170767"/>
    <lineage>
        <taxon>Eukaryota</taxon>
        <taxon>Fungi</taxon>
        <taxon>Dikarya</taxon>
        <taxon>Ascomycota</taxon>
        <taxon>Pezizomycotina</taxon>
        <taxon>Sordariomycetes</taxon>
        <taxon>Sordariomycetidae</taxon>
        <taxon>Sordariales</taxon>
        <taxon>Chaetomiaceae</taxon>
        <taxon>Chaetomium</taxon>
    </lineage>
</organism>